<sequence>MLSYYRIFIACFYEPLNSFTLKLNKTCQPLHNRQHL</sequence>
<name>A0A8S5QPQ0_9CAUD</name>
<reference evidence="1" key="1">
    <citation type="journal article" date="2021" name="Proc. Natl. Acad. Sci. U.S.A.">
        <title>A Catalog of Tens of Thousands of Viruses from Human Metagenomes Reveals Hidden Associations with Chronic Diseases.</title>
        <authorList>
            <person name="Tisza M.J."/>
            <person name="Buck C.B."/>
        </authorList>
    </citation>
    <scope>NUCLEOTIDE SEQUENCE</scope>
    <source>
        <strain evidence="1">CtsoB6</strain>
    </source>
</reference>
<evidence type="ECO:0000313" key="1">
    <source>
        <dbReference type="EMBL" id="DAE20733.1"/>
    </source>
</evidence>
<dbReference type="EMBL" id="BK015700">
    <property type="protein sequence ID" value="DAE20733.1"/>
    <property type="molecule type" value="Genomic_DNA"/>
</dbReference>
<protein>
    <submittedName>
        <fullName evidence="1">Uncharacterized protein</fullName>
    </submittedName>
</protein>
<proteinExistence type="predicted"/>
<accession>A0A8S5QPQ0</accession>
<organism evidence="1">
    <name type="scientific">Siphoviridae sp. ctsoB6</name>
    <dbReference type="NCBI Taxonomy" id="2826487"/>
    <lineage>
        <taxon>Viruses</taxon>
        <taxon>Duplodnaviria</taxon>
        <taxon>Heunggongvirae</taxon>
        <taxon>Uroviricota</taxon>
        <taxon>Caudoviricetes</taxon>
    </lineage>
</organism>